<evidence type="ECO:0000256" key="1">
    <source>
        <dbReference type="SAM" id="MobiDB-lite"/>
    </source>
</evidence>
<accession>A0A250IB81</accession>
<dbReference type="KEGG" id="mbd:MEBOL_001930"/>
<dbReference type="AlphaFoldDB" id="A0A250IB81"/>
<evidence type="ECO:0000313" key="2">
    <source>
        <dbReference type="EMBL" id="ATB28483.1"/>
    </source>
</evidence>
<proteinExistence type="predicted"/>
<dbReference type="PANTHER" id="PTHR30007:SF1">
    <property type="entry name" value="BLR1914 PROTEIN"/>
    <property type="match status" value="1"/>
</dbReference>
<feature type="region of interest" description="Disordered" evidence="1">
    <location>
        <begin position="1"/>
        <end position="31"/>
    </location>
</feature>
<protein>
    <submittedName>
        <fullName evidence="2">Transposase</fullName>
    </submittedName>
</protein>
<organism evidence="2 3">
    <name type="scientific">Melittangium boletus DSM 14713</name>
    <dbReference type="NCBI Taxonomy" id="1294270"/>
    <lineage>
        <taxon>Bacteria</taxon>
        <taxon>Pseudomonadati</taxon>
        <taxon>Myxococcota</taxon>
        <taxon>Myxococcia</taxon>
        <taxon>Myxococcales</taxon>
        <taxon>Cystobacterineae</taxon>
        <taxon>Archangiaceae</taxon>
        <taxon>Melittangium</taxon>
    </lineage>
</organism>
<sequence>MPAVSGRRGRPRRRPDNVHGDKSYSSRANRRGLLERGIAPLIARPGVASSDRLGSYRWVVEQRLALLHRFHRLRMRDERRADIHEAFLLLACDLLLLRSLQRFC</sequence>
<dbReference type="Proteomes" id="UP000217289">
    <property type="component" value="Chromosome"/>
</dbReference>
<dbReference type="EMBL" id="CP022163">
    <property type="protein sequence ID" value="ATB28483.1"/>
    <property type="molecule type" value="Genomic_DNA"/>
</dbReference>
<evidence type="ECO:0000313" key="3">
    <source>
        <dbReference type="Proteomes" id="UP000217289"/>
    </source>
</evidence>
<dbReference type="PANTHER" id="PTHR30007">
    <property type="entry name" value="PHP DOMAIN PROTEIN"/>
    <property type="match status" value="1"/>
</dbReference>
<keyword evidence="3" id="KW-1185">Reference proteome</keyword>
<feature type="compositionally biased region" description="Basic and acidic residues" evidence="1">
    <location>
        <begin position="14"/>
        <end position="24"/>
    </location>
</feature>
<gene>
    <name evidence="2" type="ORF">MEBOL_001930</name>
</gene>
<reference evidence="2 3" key="1">
    <citation type="submission" date="2017-06" db="EMBL/GenBank/DDBJ databases">
        <authorList>
            <person name="Kim H.J."/>
            <person name="Triplett B.A."/>
        </authorList>
    </citation>
    <scope>NUCLEOTIDE SEQUENCE [LARGE SCALE GENOMIC DNA]</scope>
    <source>
        <strain evidence="2 3">DSM 14713</strain>
    </source>
</reference>
<name>A0A250IB81_9BACT</name>